<proteinExistence type="predicted"/>
<gene>
    <name evidence="1" type="ORF">B0H66DRAFT_638444</name>
</gene>
<evidence type="ECO:0000313" key="2">
    <source>
        <dbReference type="Proteomes" id="UP001283341"/>
    </source>
</evidence>
<comment type="caution">
    <text evidence="1">The sequence shown here is derived from an EMBL/GenBank/DDBJ whole genome shotgun (WGS) entry which is preliminary data.</text>
</comment>
<dbReference type="AlphaFoldDB" id="A0AAE0M804"/>
<reference evidence="1" key="1">
    <citation type="journal article" date="2023" name="Mol. Phylogenet. Evol.">
        <title>Genome-scale phylogeny and comparative genomics of the fungal order Sordariales.</title>
        <authorList>
            <person name="Hensen N."/>
            <person name="Bonometti L."/>
            <person name="Westerberg I."/>
            <person name="Brannstrom I.O."/>
            <person name="Guillou S."/>
            <person name="Cros-Aarteil S."/>
            <person name="Calhoun S."/>
            <person name="Haridas S."/>
            <person name="Kuo A."/>
            <person name="Mondo S."/>
            <person name="Pangilinan J."/>
            <person name="Riley R."/>
            <person name="LaButti K."/>
            <person name="Andreopoulos B."/>
            <person name="Lipzen A."/>
            <person name="Chen C."/>
            <person name="Yan M."/>
            <person name="Daum C."/>
            <person name="Ng V."/>
            <person name="Clum A."/>
            <person name="Steindorff A."/>
            <person name="Ohm R.A."/>
            <person name="Martin F."/>
            <person name="Silar P."/>
            <person name="Natvig D.O."/>
            <person name="Lalanne C."/>
            <person name="Gautier V."/>
            <person name="Ament-Velasquez S.L."/>
            <person name="Kruys A."/>
            <person name="Hutchinson M.I."/>
            <person name="Powell A.J."/>
            <person name="Barry K."/>
            <person name="Miller A.N."/>
            <person name="Grigoriev I.V."/>
            <person name="Debuchy R."/>
            <person name="Gladieux P."/>
            <person name="Hiltunen Thoren M."/>
            <person name="Johannesson H."/>
        </authorList>
    </citation>
    <scope>NUCLEOTIDE SEQUENCE</scope>
    <source>
        <strain evidence="1">CBS 118394</strain>
    </source>
</reference>
<sequence>MAIPIASFGNNSQVAQDIRSRLLPEYDITHICLNVEAAEAELPQIFAGQLETEPSSGLGSNAGVPVAERKVPRALIFGGGIPEDQVKAISEAVLAKAPGAKPIHVTRQEILNAGAQGPNPEIITKVLKAKLAESIDSSDSE</sequence>
<name>A0AAE0M804_9PEZI</name>
<accession>A0AAE0M804</accession>
<reference evidence="1" key="2">
    <citation type="submission" date="2023-06" db="EMBL/GenBank/DDBJ databases">
        <authorList>
            <consortium name="Lawrence Berkeley National Laboratory"/>
            <person name="Haridas S."/>
            <person name="Hensen N."/>
            <person name="Bonometti L."/>
            <person name="Westerberg I."/>
            <person name="Brannstrom I.O."/>
            <person name="Guillou S."/>
            <person name="Cros-Aarteil S."/>
            <person name="Calhoun S."/>
            <person name="Kuo A."/>
            <person name="Mondo S."/>
            <person name="Pangilinan J."/>
            <person name="Riley R."/>
            <person name="Labutti K."/>
            <person name="Andreopoulos B."/>
            <person name="Lipzen A."/>
            <person name="Chen C."/>
            <person name="Yanf M."/>
            <person name="Daum C."/>
            <person name="Ng V."/>
            <person name="Clum A."/>
            <person name="Steindorff A."/>
            <person name="Ohm R."/>
            <person name="Martin F."/>
            <person name="Silar P."/>
            <person name="Natvig D."/>
            <person name="Lalanne C."/>
            <person name="Gautier V."/>
            <person name="Ament-Velasquez S.L."/>
            <person name="Kruys A."/>
            <person name="Hutchinson M.I."/>
            <person name="Powell A.J."/>
            <person name="Barry K."/>
            <person name="Miller A.N."/>
            <person name="Grigoriev I.V."/>
            <person name="Debuchy R."/>
            <person name="Gladieux P."/>
            <person name="Thoren M.H."/>
            <person name="Johannesson H."/>
        </authorList>
    </citation>
    <scope>NUCLEOTIDE SEQUENCE</scope>
    <source>
        <strain evidence="1">CBS 118394</strain>
    </source>
</reference>
<organism evidence="1 2">
    <name type="scientific">Apodospora peruviana</name>
    <dbReference type="NCBI Taxonomy" id="516989"/>
    <lineage>
        <taxon>Eukaryota</taxon>
        <taxon>Fungi</taxon>
        <taxon>Dikarya</taxon>
        <taxon>Ascomycota</taxon>
        <taxon>Pezizomycotina</taxon>
        <taxon>Sordariomycetes</taxon>
        <taxon>Sordariomycetidae</taxon>
        <taxon>Sordariales</taxon>
        <taxon>Lasiosphaeriaceae</taxon>
        <taxon>Apodospora</taxon>
    </lineage>
</organism>
<protein>
    <submittedName>
        <fullName evidence="1">Uncharacterized protein</fullName>
    </submittedName>
</protein>
<evidence type="ECO:0000313" key="1">
    <source>
        <dbReference type="EMBL" id="KAK3321933.1"/>
    </source>
</evidence>
<keyword evidence="2" id="KW-1185">Reference proteome</keyword>
<dbReference type="Proteomes" id="UP001283341">
    <property type="component" value="Unassembled WGS sequence"/>
</dbReference>
<dbReference type="EMBL" id="JAUEDM010000003">
    <property type="protein sequence ID" value="KAK3321933.1"/>
    <property type="molecule type" value="Genomic_DNA"/>
</dbReference>